<evidence type="ECO:0000313" key="1">
    <source>
        <dbReference type="EMBL" id="GJH22473.1"/>
    </source>
</evidence>
<dbReference type="Proteomes" id="UP001055013">
    <property type="component" value="Unassembled WGS sequence"/>
</dbReference>
<keyword evidence="2" id="KW-1185">Reference proteome</keyword>
<accession>A0ACB5R551</accession>
<proteinExistence type="predicted"/>
<organism evidence="1 2">
    <name type="scientific">Caballeronia novacaledonica</name>
    <dbReference type="NCBI Taxonomy" id="1544861"/>
    <lineage>
        <taxon>Bacteria</taxon>
        <taxon>Pseudomonadati</taxon>
        <taxon>Pseudomonadota</taxon>
        <taxon>Betaproteobacteria</taxon>
        <taxon>Burkholderiales</taxon>
        <taxon>Burkholderiaceae</taxon>
        <taxon>Caballeronia</taxon>
    </lineage>
</organism>
<name>A0ACB5R551_9BURK</name>
<comment type="caution">
    <text evidence="1">The sequence shown here is derived from an EMBL/GenBank/DDBJ whole genome shotgun (WGS) entry which is preliminary data.</text>
</comment>
<protein>
    <submittedName>
        <fullName evidence="1">Uncharacterized protein</fullName>
    </submittedName>
</protein>
<sequence>MMLLVEPLSATPARLRELMDEKDALQRRLDWMCAFVASEEYRALESTDRFLVDRQLSHMRDYAHILFMRVARFG</sequence>
<dbReference type="EMBL" id="BPUR01000041">
    <property type="protein sequence ID" value="GJH22473.1"/>
    <property type="molecule type" value="Genomic_DNA"/>
</dbReference>
<evidence type="ECO:0000313" key="2">
    <source>
        <dbReference type="Proteomes" id="UP001055013"/>
    </source>
</evidence>
<reference evidence="1" key="1">
    <citation type="submission" date="2021-09" db="EMBL/GenBank/DDBJ databases">
        <title>Isolation and characterization of 3-chlorobenzoate degrading bacteria from soils in Shizuoka.</title>
        <authorList>
            <person name="Ifat A."/>
            <person name="Ogawa N."/>
            <person name="Kimbara K."/>
            <person name="Moriuchi R."/>
            <person name="Dohra H."/>
            <person name="Shintani M."/>
        </authorList>
    </citation>
    <scope>NUCLEOTIDE SEQUENCE</scope>
    <source>
        <strain evidence="1">19CS2-2</strain>
    </source>
</reference>
<gene>
    <name evidence="1" type="ORF">CBA19CS22_38045</name>
</gene>